<proteinExistence type="predicted"/>
<keyword evidence="2" id="KW-1185">Reference proteome</keyword>
<comment type="caution">
    <text evidence="1">The sequence shown here is derived from an EMBL/GenBank/DDBJ whole genome shotgun (WGS) entry which is preliminary data.</text>
</comment>
<dbReference type="RefSeq" id="WP_161034723.1">
    <property type="nucleotide sequence ID" value="NZ_WWCL01000002.1"/>
</dbReference>
<dbReference type="SUPFAM" id="SSF141694">
    <property type="entry name" value="AF2212/PG0164-like"/>
    <property type="match status" value="1"/>
</dbReference>
<dbReference type="AlphaFoldDB" id="A0A845I1N3"/>
<reference evidence="1" key="1">
    <citation type="submission" date="2019-12" db="EMBL/GenBank/DDBJ databases">
        <title>Novel species isolated from a subtropical stream in China.</title>
        <authorList>
            <person name="Lu H."/>
        </authorList>
    </citation>
    <scope>NUCLEOTIDE SEQUENCE [LARGE SCALE GENOMIC DNA]</scope>
    <source>
        <strain evidence="1">FT93W</strain>
    </source>
</reference>
<evidence type="ECO:0000313" key="2">
    <source>
        <dbReference type="Proteomes" id="UP000444316"/>
    </source>
</evidence>
<dbReference type="Pfam" id="PF08922">
    <property type="entry name" value="DUF1905"/>
    <property type="match status" value="1"/>
</dbReference>
<organism evidence="1 2">
    <name type="scientific">Duganella fentianensis</name>
    <dbReference type="NCBI Taxonomy" id="2692177"/>
    <lineage>
        <taxon>Bacteria</taxon>
        <taxon>Pseudomonadati</taxon>
        <taxon>Pseudomonadota</taxon>
        <taxon>Betaproteobacteria</taxon>
        <taxon>Burkholderiales</taxon>
        <taxon>Oxalobacteraceae</taxon>
        <taxon>Telluria group</taxon>
        <taxon>Duganella</taxon>
    </lineage>
</organism>
<dbReference type="Proteomes" id="UP000444316">
    <property type="component" value="Unassembled WGS sequence"/>
</dbReference>
<protein>
    <submittedName>
        <fullName evidence="1">DUF1905 domain-containing protein</fullName>
    </submittedName>
</protein>
<dbReference type="InterPro" id="IPR037079">
    <property type="entry name" value="AF2212/PG0164-like_sf"/>
</dbReference>
<dbReference type="InterPro" id="IPR015018">
    <property type="entry name" value="DUF1905"/>
</dbReference>
<dbReference type="Gene3D" id="2.40.30.100">
    <property type="entry name" value="AF2212/PG0164-like"/>
    <property type="match status" value="1"/>
</dbReference>
<gene>
    <name evidence="1" type="ORF">GTP23_07975</name>
</gene>
<name>A0A845I1N3_9BURK</name>
<sequence>MPKAAITPITIGPFEFSAPLWCYTAEKASWYFVSLPVDTADDIRACTDGARRGWGSIPVSATIGSSVWSTSLFPHKESSTYLLPIKAEIRKKQALEIDKIAQVVLSIKIA</sequence>
<dbReference type="EMBL" id="WWCL01000002">
    <property type="protein sequence ID" value="MYN45006.1"/>
    <property type="molecule type" value="Genomic_DNA"/>
</dbReference>
<evidence type="ECO:0000313" key="1">
    <source>
        <dbReference type="EMBL" id="MYN45006.1"/>
    </source>
</evidence>
<accession>A0A845I1N3</accession>